<evidence type="ECO:0000256" key="1">
    <source>
        <dbReference type="SAM" id="MobiDB-lite"/>
    </source>
</evidence>
<reference evidence="2" key="1">
    <citation type="journal article" date="2020" name="Stud. Mycol.">
        <title>101 Dothideomycetes genomes: a test case for predicting lifestyles and emergence of pathogens.</title>
        <authorList>
            <person name="Haridas S."/>
            <person name="Albert R."/>
            <person name="Binder M."/>
            <person name="Bloem J."/>
            <person name="Labutti K."/>
            <person name="Salamov A."/>
            <person name="Andreopoulos B."/>
            <person name="Baker S."/>
            <person name="Barry K."/>
            <person name="Bills G."/>
            <person name="Bluhm B."/>
            <person name="Cannon C."/>
            <person name="Castanera R."/>
            <person name="Culley D."/>
            <person name="Daum C."/>
            <person name="Ezra D."/>
            <person name="Gonzalez J."/>
            <person name="Henrissat B."/>
            <person name="Kuo A."/>
            <person name="Liang C."/>
            <person name="Lipzen A."/>
            <person name="Lutzoni F."/>
            <person name="Magnuson J."/>
            <person name="Mondo S."/>
            <person name="Nolan M."/>
            <person name="Ohm R."/>
            <person name="Pangilinan J."/>
            <person name="Park H.-J."/>
            <person name="Ramirez L."/>
            <person name="Alfaro M."/>
            <person name="Sun H."/>
            <person name="Tritt A."/>
            <person name="Yoshinaga Y."/>
            <person name="Zwiers L.-H."/>
            <person name="Turgeon B."/>
            <person name="Goodwin S."/>
            <person name="Spatafora J."/>
            <person name="Crous P."/>
            <person name="Grigoriev I."/>
        </authorList>
    </citation>
    <scope>NUCLEOTIDE SEQUENCE</scope>
    <source>
        <strain evidence="2">CBS 480.64</strain>
    </source>
</reference>
<dbReference type="AlphaFoldDB" id="A0A6A7BS11"/>
<feature type="compositionally biased region" description="Polar residues" evidence="1">
    <location>
        <begin position="45"/>
        <end position="55"/>
    </location>
</feature>
<organism evidence="2 3">
    <name type="scientific">Piedraia hortae CBS 480.64</name>
    <dbReference type="NCBI Taxonomy" id="1314780"/>
    <lineage>
        <taxon>Eukaryota</taxon>
        <taxon>Fungi</taxon>
        <taxon>Dikarya</taxon>
        <taxon>Ascomycota</taxon>
        <taxon>Pezizomycotina</taxon>
        <taxon>Dothideomycetes</taxon>
        <taxon>Dothideomycetidae</taxon>
        <taxon>Capnodiales</taxon>
        <taxon>Piedraiaceae</taxon>
        <taxon>Piedraia</taxon>
    </lineage>
</organism>
<keyword evidence="3" id="KW-1185">Reference proteome</keyword>
<evidence type="ECO:0000313" key="2">
    <source>
        <dbReference type="EMBL" id="KAF2858014.1"/>
    </source>
</evidence>
<proteinExistence type="predicted"/>
<dbReference type="EMBL" id="MU006020">
    <property type="protein sequence ID" value="KAF2858014.1"/>
    <property type="molecule type" value="Genomic_DNA"/>
</dbReference>
<accession>A0A6A7BS11</accession>
<name>A0A6A7BS11_9PEZI</name>
<protein>
    <submittedName>
        <fullName evidence="2">Uncharacterized protein</fullName>
    </submittedName>
</protein>
<gene>
    <name evidence="2" type="ORF">K470DRAFT_260235</name>
</gene>
<feature type="compositionally biased region" description="Polar residues" evidence="1">
    <location>
        <begin position="17"/>
        <end position="38"/>
    </location>
</feature>
<sequence length="122" mass="13186">MASVPSRTLPTKAVSGATLSFSNPRVQAPSPKTCTPQASRRPVPFQSSTRGQPTSAPAGHPVQTTVTQSRRQRVAHSLSLRPAPVTTGEFHARMSELKSDDANYLVKFCRVDFCNMYAVTPS</sequence>
<dbReference type="Proteomes" id="UP000799421">
    <property type="component" value="Unassembled WGS sequence"/>
</dbReference>
<evidence type="ECO:0000313" key="3">
    <source>
        <dbReference type="Proteomes" id="UP000799421"/>
    </source>
</evidence>
<feature type="region of interest" description="Disordered" evidence="1">
    <location>
        <begin position="1"/>
        <end position="81"/>
    </location>
</feature>